<dbReference type="Pfam" id="PF06974">
    <property type="entry name" value="WS_DGAT_C"/>
    <property type="match status" value="1"/>
</dbReference>
<evidence type="ECO:0000256" key="8">
    <source>
        <dbReference type="ARBA" id="ARBA00023098"/>
    </source>
</evidence>
<proteinExistence type="inferred from homology"/>
<sequence>MQQLSPMDALMLYIESASAPNQLNPVIVYEPSSTESGIVRFKEILDNIASRLHLAPSFRRKLVFPPLNLDDPYWVDDENFDLEFHVRHIALPKPGDWRQFCILISRLIAQRVDLSRPPWEIIVIEGLDNIEGLPAGSFAVLYKIHHACMDGISGAELMSVLQDLGPETSNLIAAPEWQPKSAPGQYQLLYRAGKKLLSRPSHTLGVARKIFPVLRAGKTVEKKRAAGLRVPHTRFNNAPSPQRAFDACFFALSDIKKIRNLAEGATVNDVALAIVAGGLRRYLLAKDELPDGSLVAGVPVSTRSAGSAGGNEISAQTSKLYTDIEDPQQRLIAICEAMQENKAYLNAVGAKELAGLSTIMPGQILAYMAKTALSLSARMGRDLLCNTIVTNVPGAQVPLYFTGAKAVKMFGGGPILLNISLTHVISSYCGEMAVNITACRKLMPDPAFYRECIQASFDELLAASAAL</sequence>
<dbReference type="PANTHER" id="PTHR31650">
    <property type="entry name" value="O-ACYLTRANSFERASE (WSD1-LIKE) FAMILY PROTEIN"/>
    <property type="match status" value="1"/>
</dbReference>
<dbReference type="InterPro" id="IPR009721">
    <property type="entry name" value="O-acyltransferase_WSD1_C"/>
</dbReference>
<keyword evidence="7" id="KW-0319">Glycerol metabolism</keyword>
<dbReference type="InterPro" id="IPR045034">
    <property type="entry name" value="O-acyltransferase_WSD1-like"/>
</dbReference>
<comment type="pathway">
    <text evidence="1">Glycerolipid metabolism; triacylglycerol biosynthesis.</text>
</comment>
<dbReference type="InterPro" id="IPR004255">
    <property type="entry name" value="O-acyltransferase_WSD1_N"/>
</dbReference>
<feature type="domain" description="O-acyltransferase WSD1 C-terminal" evidence="12">
    <location>
        <begin position="310"/>
        <end position="460"/>
    </location>
</feature>
<keyword evidence="9 13" id="KW-0012">Acyltransferase</keyword>
<keyword evidence="8" id="KW-0443">Lipid metabolism</keyword>
<evidence type="ECO:0000313" key="14">
    <source>
        <dbReference type="Proteomes" id="UP001557485"/>
    </source>
</evidence>
<reference evidence="13 14" key="1">
    <citation type="journal article" date="2011" name="Int. J. Syst. Evol. Microbiol.">
        <title>Zhongshania antarctica gen. nov., sp. nov. and Zhongshania guokunii sp. nov., gammaproteobacteria respectively isolated from coastal attached (fast) ice and surface seawater of the Antarctic.</title>
        <authorList>
            <person name="Li H.J."/>
            <person name="Zhang X.Y."/>
            <person name="Chen C.X."/>
            <person name="Zhang Y.J."/>
            <person name="Gao Z.M."/>
            <person name="Yu Y."/>
            <person name="Chen X.L."/>
            <person name="Chen B."/>
            <person name="Zhang Y.Z."/>
        </authorList>
    </citation>
    <scope>NUCLEOTIDE SEQUENCE [LARGE SCALE GENOMIC DNA]</scope>
    <source>
        <strain evidence="13 14">ZS6-22T</strain>
    </source>
</reference>
<evidence type="ECO:0000256" key="10">
    <source>
        <dbReference type="ARBA" id="ARBA00048109"/>
    </source>
</evidence>
<comment type="pathway">
    <text evidence="2">Lipid metabolism.</text>
</comment>
<evidence type="ECO:0000256" key="1">
    <source>
        <dbReference type="ARBA" id="ARBA00004771"/>
    </source>
</evidence>
<comment type="caution">
    <text evidence="13">The sequence shown here is derived from an EMBL/GenBank/DDBJ whole genome shotgun (WGS) entry which is preliminary data.</text>
</comment>
<evidence type="ECO:0000256" key="5">
    <source>
        <dbReference type="ARBA" id="ARBA00022516"/>
    </source>
</evidence>
<evidence type="ECO:0000256" key="2">
    <source>
        <dbReference type="ARBA" id="ARBA00005189"/>
    </source>
</evidence>
<dbReference type="GO" id="GO:0016746">
    <property type="term" value="F:acyltransferase activity"/>
    <property type="evidence" value="ECO:0007669"/>
    <property type="project" value="UniProtKB-KW"/>
</dbReference>
<dbReference type="RefSeq" id="WP_368380691.1">
    <property type="nucleotide sequence ID" value="NZ_JBFRYA010000004.1"/>
</dbReference>
<keyword evidence="14" id="KW-1185">Reference proteome</keyword>
<accession>A0ABV3U3A4</accession>
<dbReference type="EMBL" id="JBFRYA010000004">
    <property type="protein sequence ID" value="MEX1668404.1"/>
    <property type="molecule type" value="Genomic_DNA"/>
</dbReference>
<evidence type="ECO:0000259" key="11">
    <source>
        <dbReference type="Pfam" id="PF03007"/>
    </source>
</evidence>
<evidence type="ECO:0000256" key="6">
    <source>
        <dbReference type="ARBA" id="ARBA00022679"/>
    </source>
</evidence>
<dbReference type="InterPro" id="IPR014292">
    <property type="entry name" value="Acyl_transf_WS/DGAT"/>
</dbReference>
<evidence type="ECO:0000313" key="13">
    <source>
        <dbReference type="EMBL" id="MEX1668404.1"/>
    </source>
</evidence>
<dbReference type="NCBIfam" id="TIGR02946">
    <property type="entry name" value="acyl_WS_DGAT"/>
    <property type="match status" value="1"/>
</dbReference>
<name>A0ABV3U3A4_9GAMM</name>
<evidence type="ECO:0000259" key="12">
    <source>
        <dbReference type="Pfam" id="PF06974"/>
    </source>
</evidence>
<evidence type="ECO:0000256" key="3">
    <source>
        <dbReference type="ARBA" id="ARBA00009587"/>
    </source>
</evidence>
<comment type="similarity">
    <text evidence="3">Belongs to the long-chain O-acyltransferase family.</text>
</comment>
<organism evidence="13 14">
    <name type="scientific">Zhongshania guokunii</name>
    <dbReference type="NCBI Taxonomy" id="641783"/>
    <lineage>
        <taxon>Bacteria</taxon>
        <taxon>Pseudomonadati</taxon>
        <taxon>Pseudomonadota</taxon>
        <taxon>Gammaproteobacteria</taxon>
        <taxon>Cellvibrionales</taxon>
        <taxon>Spongiibacteraceae</taxon>
        <taxon>Zhongshania</taxon>
    </lineage>
</organism>
<evidence type="ECO:0000256" key="4">
    <source>
        <dbReference type="ARBA" id="ARBA00013244"/>
    </source>
</evidence>
<protein>
    <recommendedName>
        <fullName evidence="4">diacylglycerol O-acyltransferase</fullName>
        <ecNumber evidence="4">2.3.1.20</ecNumber>
    </recommendedName>
</protein>
<dbReference type="EC" id="2.3.1.20" evidence="4"/>
<evidence type="ECO:0000256" key="7">
    <source>
        <dbReference type="ARBA" id="ARBA00022798"/>
    </source>
</evidence>
<dbReference type="SUPFAM" id="SSF52777">
    <property type="entry name" value="CoA-dependent acyltransferases"/>
    <property type="match status" value="1"/>
</dbReference>
<keyword evidence="5" id="KW-0444">Lipid biosynthesis</keyword>
<dbReference type="Pfam" id="PF03007">
    <property type="entry name" value="WS_DGAT_cat"/>
    <property type="match status" value="1"/>
</dbReference>
<keyword evidence="6 13" id="KW-0808">Transferase</keyword>
<dbReference type="PANTHER" id="PTHR31650:SF1">
    <property type="entry name" value="WAX ESTER SYNTHASE_DIACYLGLYCEROL ACYLTRANSFERASE 4-RELATED"/>
    <property type="match status" value="1"/>
</dbReference>
<feature type="domain" description="O-acyltransferase WSD1-like N-terminal" evidence="11">
    <location>
        <begin position="4"/>
        <end position="271"/>
    </location>
</feature>
<comment type="catalytic activity">
    <reaction evidence="10">
        <text>an acyl-CoA + a 1,2-diacyl-sn-glycerol = a triacyl-sn-glycerol + CoA</text>
        <dbReference type="Rhea" id="RHEA:10868"/>
        <dbReference type="ChEBI" id="CHEBI:17815"/>
        <dbReference type="ChEBI" id="CHEBI:57287"/>
        <dbReference type="ChEBI" id="CHEBI:58342"/>
        <dbReference type="ChEBI" id="CHEBI:64615"/>
        <dbReference type="EC" id="2.3.1.20"/>
    </reaction>
</comment>
<dbReference type="Proteomes" id="UP001557485">
    <property type="component" value="Unassembled WGS sequence"/>
</dbReference>
<gene>
    <name evidence="13" type="ORF">AB4876_05740</name>
</gene>
<evidence type="ECO:0000256" key="9">
    <source>
        <dbReference type="ARBA" id="ARBA00023315"/>
    </source>
</evidence>